<feature type="domain" description="SusD-like N-terminal" evidence="8">
    <location>
        <begin position="23"/>
        <end position="230"/>
    </location>
</feature>
<keyword evidence="5" id="KW-0998">Cell outer membrane</keyword>
<organism evidence="9 10">
    <name type="scientific">Flammeovirga agarivorans</name>
    <dbReference type="NCBI Taxonomy" id="2726742"/>
    <lineage>
        <taxon>Bacteria</taxon>
        <taxon>Pseudomonadati</taxon>
        <taxon>Bacteroidota</taxon>
        <taxon>Cytophagia</taxon>
        <taxon>Cytophagales</taxon>
        <taxon>Flammeovirgaceae</taxon>
        <taxon>Flammeovirga</taxon>
    </lineage>
</organism>
<dbReference type="InterPro" id="IPR033985">
    <property type="entry name" value="SusD-like_N"/>
</dbReference>
<dbReference type="SUPFAM" id="SSF48452">
    <property type="entry name" value="TPR-like"/>
    <property type="match status" value="1"/>
</dbReference>
<gene>
    <name evidence="9" type="ORF">HGP29_03980</name>
</gene>
<evidence type="ECO:0000256" key="6">
    <source>
        <dbReference type="SAM" id="SignalP"/>
    </source>
</evidence>
<evidence type="ECO:0000256" key="3">
    <source>
        <dbReference type="ARBA" id="ARBA00022729"/>
    </source>
</evidence>
<dbReference type="Pfam" id="PF14322">
    <property type="entry name" value="SusD-like_3"/>
    <property type="match status" value="1"/>
</dbReference>
<evidence type="ECO:0000259" key="7">
    <source>
        <dbReference type="Pfam" id="PF07980"/>
    </source>
</evidence>
<dbReference type="Gene3D" id="1.25.40.390">
    <property type="match status" value="1"/>
</dbReference>
<dbReference type="Pfam" id="PF07980">
    <property type="entry name" value="SusD_RagB"/>
    <property type="match status" value="1"/>
</dbReference>
<evidence type="ECO:0000256" key="4">
    <source>
        <dbReference type="ARBA" id="ARBA00023136"/>
    </source>
</evidence>
<dbReference type="Proteomes" id="UP000585050">
    <property type="component" value="Unassembled WGS sequence"/>
</dbReference>
<dbReference type="InterPro" id="IPR012944">
    <property type="entry name" value="SusD_RagB_dom"/>
</dbReference>
<dbReference type="EMBL" id="JABAIL010000001">
    <property type="protein sequence ID" value="NLR90347.1"/>
    <property type="molecule type" value="Genomic_DNA"/>
</dbReference>
<sequence>MKTNIKYITVVFALFMTMTSCSKFLEITPKDSQDQDSFFRTSTEAMQALIGTYELLRNDNLDWQAMPQAMTADVMSDDVYPGGANSNDMLGWQQAARFDARAVSQQGEKTWKKCYVGIQRATTLLEGYDKIEFKSNEQELKSHIEGEALFLRGHYYFEVLRLFENVPIVRETLGGDNWEDIEQATPDESYAYAAANMINAIPLMAERHVDSDLGRLTKYAAKAELVKMFLFYTGYYQKDAMPVEDHEPFTKADAIAMAEDIIQNSGASLSANYADLFNANGNFNKEVLFEICFANTGTGDWSHNKLGNYQCIMSGPRGHSSDLLAQGWGFGAPTRQLEALFEENDTRKSSTIVYAKELLDAPNANGMEAHFNYTGMFVNKYTTHAYRYAGAGAPELNYDQNYHYIRLADVLLMAAELNLGINDAKALQYVNQVRNRAGLQPLASVDLDAIYLERRLELALEGHRYFDVLRRGLNYAKQTLDVPSYTLTPPTHDDEKYIINGVNMTGDVGVENDFIINFDASKRGFLPIPQRELDLNNKLKQNQGY</sequence>
<dbReference type="AlphaFoldDB" id="A0A7X8XUF9"/>
<proteinExistence type="inferred from homology"/>
<reference evidence="9 10" key="1">
    <citation type="submission" date="2020-04" db="EMBL/GenBank/DDBJ databases">
        <title>Flammeovirga sp. SR4, a novel species isolated from seawater.</title>
        <authorList>
            <person name="Wang X."/>
        </authorList>
    </citation>
    <scope>NUCLEOTIDE SEQUENCE [LARGE SCALE GENOMIC DNA]</scope>
    <source>
        <strain evidence="9 10">SR4</strain>
    </source>
</reference>
<keyword evidence="3 6" id="KW-0732">Signal</keyword>
<evidence type="ECO:0000259" key="8">
    <source>
        <dbReference type="Pfam" id="PF14322"/>
    </source>
</evidence>
<evidence type="ECO:0000256" key="1">
    <source>
        <dbReference type="ARBA" id="ARBA00004442"/>
    </source>
</evidence>
<evidence type="ECO:0000256" key="5">
    <source>
        <dbReference type="ARBA" id="ARBA00023237"/>
    </source>
</evidence>
<evidence type="ECO:0000313" key="10">
    <source>
        <dbReference type="Proteomes" id="UP000585050"/>
    </source>
</evidence>
<protein>
    <submittedName>
        <fullName evidence="9">RagB/SusD family nutrient uptake outer membrane protein</fullName>
    </submittedName>
</protein>
<dbReference type="PROSITE" id="PS51257">
    <property type="entry name" value="PROKAR_LIPOPROTEIN"/>
    <property type="match status" value="1"/>
</dbReference>
<accession>A0A7X8XUF9</accession>
<feature type="chain" id="PRO_5030833607" evidence="6">
    <location>
        <begin position="23"/>
        <end position="545"/>
    </location>
</feature>
<dbReference type="RefSeq" id="WP_168881049.1">
    <property type="nucleotide sequence ID" value="NZ_JABAIL010000001.1"/>
</dbReference>
<evidence type="ECO:0000256" key="2">
    <source>
        <dbReference type="ARBA" id="ARBA00006275"/>
    </source>
</evidence>
<name>A0A7X8XUF9_9BACT</name>
<dbReference type="GO" id="GO:0009279">
    <property type="term" value="C:cell outer membrane"/>
    <property type="evidence" value="ECO:0007669"/>
    <property type="project" value="UniProtKB-SubCell"/>
</dbReference>
<comment type="caution">
    <text evidence="9">The sequence shown here is derived from an EMBL/GenBank/DDBJ whole genome shotgun (WGS) entry which is preliminary data.</text>
</comment>
<keyword evidence="4" id="KW-0472">Membrane</keyword>
<feature type="signal peptide" evidence="6">
    <location>
        <begin position="1"/>
        <end position="22"/>
    </location>
</feature>
<comment type="subcellular location">
    <subcellularLocation>
        <location evidence="1">Cell outer membrane</location>
    </subcellularLocation>
</comment>
<dbReference type="InterPro" id="IPR011990">
    <property type="entry name" value="TPR-like_helical_dom_sf"/>
</dbReference>
<comment type="similarity">
    <text evidence="2">Belongs to the SusD family.</text>
</comment>
<keyword evidence="10" id="KW-1185">Reference proteome</keyword>
<feature type="domain" description="RagB/SusD" evidence="7">
    <location>
        <begin position="343"/>
        <end position="545"/>
    </location>
</feature>
<evidence type="ECO:0000313" key="9">
    <source>
        <dbReference type="EMBL" id="NLR90347.1"/>
    </source>
</evidence>